<sequence>MKKKIAVLITLVLLSTTIFAEIELGLSFTPGDVLVTEETAAAMQWVGADSTSDESLLGFHFGYSFWWLFYASYDSLIVPPWFVYQTTTYTEADGTPVSGINAPGFMNFLDFGIRPKIGPIYLLATIGFNDLYIHSQYEQVEDAGLGVNLRIGAGYQFGAFSINFTGTSMFNSFDQLSATMSRLSDQEPGAMDDFMSRIIPSIGFVLHL</sequence>
<dbReference type="RefSeq" id="WP_149569374.1">
    <property type="nucleotide sequence ID" value="NZ_CP035807.1"/>
</dbReference>
<evidence type="ECO:0008006" key="3">
    <source>
        <dbReference type="Google" id="ProtNLM"/>
    </source>
</evidence>
<name>A0A5C1QG78_9SPIO</name>
<dbReference type="Proteomes" id="UP000323824">
    <property type="component" value="Chromosome"/>
</dbReference>
<gene>
    <name evidence="1" type="ORF">EW093_16080</name>
</gene>
<protein>
    <recommendedName>
        <fullName evidence="3">Outer membrane protein beta-barrel domain-containing protein</fullName>
    </recommendedName>
</protein>
<keyword evidence="2" id="KW-1185">Reference proteome</keyword>
<organism evidence="1 2">
    <name type="scientific">Thiospirochaeta perfilievii</name>
    <dbReference type="NCBI Taxonomy" id="252967"/>
    <lineage>
        <taxon>Bacteria</taxon>
        <taxon>Pseudomonadati</taxon>
        <taxon>Spirochaetota</taxon>
        <taxon>Spirochaetia</taxon>
        <taxon>Spirochaetales</taxon>
        <taxon>Spirochaetaceae</taxon>
        <taxon>Thiospirochaeta</taxon>
    </lineage>
</organism>
<reference evidence="1 2" key="1">
    <citation type="submission" date="2019-02" db="EMBL/GenBank/DDBJ databases">
        <authorList>
            <person name="Fomenkov A."/>
            <person name="Dubinina G."/>
            <person name="Grabovich M."/>
            <person name="Vincze T."/>
            <person name="Roberts R.J."/>
        </authorList>
    </citation>
    <scope>NUCLEOTIDE SEQUENCE [LARGE SCALE GENOMIC DNA]</scope>
    <source>
        <strain evidence="1 2">P</strain>
    </source>
</reference>
<dbReference type="EMBL" id="CP035807">
    <property type="protein sequence ID" value="QEN06140.1"/>
    <property type="molecule type" value="Genomic_DNA"/>
</dbReference>
<reference evidence="1 2" key="2">
    <citation type="submission" date="2019-09" db="EMBL/GenBank/DDBJ databases">
        <title>Complete Genome Sequence and Methylome Analysis of free living Spirochaetas.</title>
        <authorList>
            <person name="Leshcheva N."/>
            <person name="Mikheeva N."/>
        </authorList>
    </citation>
    <scope>NUCLEOTIDE SEQUENCE [LARGE SCALE GENOMIC DNA]</scope>
    <source>
        <strain evidence="1 2">P</strain>
    </source>
</reference>
<evidence type="ECO:0000313" key="2">
    <source>
        <dbReference type="Proteomes" id="UP000323824"/>
    </source>
</evidence>
<evidence type="ECO:0000313" key="1">
    <source>
        <dbReference type="EMBL" id="QEN06140.1"/>
    </source>
</evidence>
<dbReference type="KEGG" id="sper:EW093_16080"/>
<accession>A0A5C1QG78</accession>
<proteinExistence type="predicted"/>
<dbReference type="AlphaFoldDB" id="A0A5C1QG78"/>